<protein>
    <submittedName>
        <fullName evidence="3">Putative secreted protein</fullName>
    </submittedName>
</protein>
<feature type="signal peptide" evidence="2">
    <location>
        <begin position="1"/>
        <end position="23"/>
    </location>
</feature>
<proteinExistence type="predicted"/>
<dbReference type="EMBL" id="LN879430">
    <property type="protein sequence ID" value="CUH93758.1"/>
    <property type="molecule type" value="Genomic_DNA"/>
</dbReference>
<accession>A0A0K8J914</accession>
<dbReference type="AlphaFoldDB" id="A0A0K8J914"/>
<feature type="compositionally biased region" description="Basic and acidic residues" evidence="1">
    <location>
        <begin position="176"/>
        <end position="185"/>
    </location>
</feature>
<keyword evidence="4" id="KW-1185">Reference proteome</keyword>
<evidence type="ECO:0000313" key="4">
    <source>
        <dbReference type="Proteomes" id="UP000196053"/>
    </source>
</evidence>
<feature type="region of interest" description="Disordered" evidence="1">
    <location>
        <begin position="148"/>
        <end position="193"/>
    </location>
</feature>
<gene>
    <name evidence="3" type="ORF">SD1D_2243</name>
</gene>
<reference evidence="4" key="1">
    <citation type="submission" date="2015-09" db="EMBL/GenBank/DDBJ databases">
        <authorList>
            <person name="Wibberg D."/>
        </authorList>
    </citation>
    <scope>NUCLEOTIDE SEQUENCE [LARGE SCALE GENOMIC DNA]</scope>
    <source>
        <strain evidence="4">SD1D</strain>
    </source>
</reference>
<evidence type="ECO:0000256" key="2">
    <source>
        <dbReference type="SAM" id="SignalP"/>
    </source>
</evidence>
<organism evidence="3 4">
    <name type="scientific">Herbinix luporum</name>
    <dbReference type="NCBI Taxonomy" id="1679721"/>
    <lineage>
        <taxon>Bacteria</taxon>
        <taxon>Bacillati</taxon>
        <taxon>Bacillota</taxon>
        <taxon>Clostridia</taxon>
        <taxon>Lachnospirales</taxon>
        <taxon>Lachnospiraceae</taxon>
        <taxon>Herbinix</taxon>
    </lineage>
</organism>
<name>A0A0K8J914_9FIRM</name>
<dbReference type="RefSeq" id="WP_058258984.1">
    <property type="nucleotide sequence ID" value="NZ_LN879430.1"/>
</dbReference>
<dbReference type="Proteomes" id="UP000196053">
    <property type="component" value="Chromosome I"/>
</dbReference>
<dbReference type="KEGG" id="hsd:SD1D_2243"/>
<dbReference type="OrthoDB" id="1899157at2"/>
<sequence length="228" mass="25884">MKRKISLLMVIVMMLSFTTGVFADSFEQEKLVITLEDGTKVSEREFIEILESYEGEIYKISSETNILYDDNILEEPINNLQTRSTMAMPMDDVMKIMAGTWYIPGVGKVVVTLGGIYVGGVVLSKVSSWIANKVKSWLIARAEAKEYESAKEKGTKTKNHSTETGSRLNKTGKKYSSKDLKDKNGKLKQRRYYDKNGNAELDIDYSHGGVGHKFPHRHYWKKPGKVRD</sequence>
<evidence type="ECO:0000313" key="3">
    <source>
        <dbReference type="EMBL" id="CUH93758.1"/>
    </source>
</evidence>
<feature type="chain" id="PRO_5005509307" evidence="2">
    <location>
        <begin position="24"/>
        <end position="228"/>
    </location>
</feature>
<evidence type="ECO:0000256" key="1">
    <source>
        <dbReference type="SAM" id="MobiDB-lite"/>
    </source>
</evidence>
<keyword evidence="2" id="KW-0732">Signal</keyword>